<dbReference type="EMBL" id="CP015641">
    <property type="protein sequence ID" value="ANF25946.1"/>
    <property type="molecule type" value="Genomic_DNA"/>
</dbReference>
<dbReference type="AlphaFoldDB" id="A0A0M2RSU4"/>
<organism evidence="1 2">
    <name type="scientific">Stutzerimonas stutzeri</name>
    <name type="common">Pseudomonas stutzeri</name>
    <dbReference type="NCBI Taxonomy" id="316"/>
    <lineage>
        <taxon>Bacteria</taxon>
        <taxon>Pseudomonadati</taxon>
        <taxon>Pseudomonadota</taxon>
        <taxon>Gammaproteobacteria</taxon>
        <taxon>Pseudomonadales</taxon>
        <taxon>Pseudomonadaceae</taxon>
        <taxon>Stutzerimonas</taxon>
    </lineage>
</organism>
<dbReference type="PATRIC" id="fig|316.104.peg.1207"/>
<protein>
    <submittedName>
        <fullName evidence="1">Uncharacterized protein</fullName>
    </submittedName>
</protein>
<reference evidence="1 2" key="1">
    <citation type="submission" date="2016-05" db="EMBL/GenBank/DDBJ databases">
        <title>Genome sequence of Pseudomonas stutzeri 273 and identification of the exopolysaccharide biosynthesis locus.</title>
        <authorList>
            <person name="Wu S."/>
            <person name="Sun C."/>
        </authorList>
    </citation>
    <scope>NUCLEOTIDE SEQUENCE [LARGE SCALE GENOMIC DNA]</scope>
    <source>
        <strain evidence="1 2">273</strain>
    </source>
</reference>
<sequence length="135" mass="14496">MSPLALVVSFILTFAIGISWLALTLDARIGRSRLVRQIPLPLDVPASGYRHNPQSRLRPVLAVTGCMLLLLSGMSAAILGRLATMQPAEAAAVFFAYPLLKSLWGQIVGVGPIVCVVMAVPGTYCICFGLRSDKW</sequence>
<dbReference type="Proteomes" id="UP000077787">
    <property type="component" value="Chromosome"/>
</dbReference>
<gene>
    <name evidence="1" type="ORF">PS273GM_12715</name>
</gene>
<dbReference type="RefSeq" id="WP_042927603.1">
    <property type="nucleotide sequence ID" value="NZ_CP015641.1"/>
</dbReference>
<dbReference type="OrthoDB" id="6953493at2"/>
<evidence type="ECO:0000313" key="1">
    <source>
        <dbReference type="EMBL" id="ANF25946.1"/>
    </source>
</evidence>
<name>A0A0M2RSU4_STUST</name>
<evidence type="ECO:0000313" key="2">
    <source>
        <dbReference type="Proteomes" id="UP000077787"/>
    </source>
</evidence>
<accession>A0A0M2RSU4</accession>
<proteinExistence type="predicted"/>